<feature type="domain" description="FBD" evidence="1">
    <location>
        <begin position="21"/>
        <end position="68"/>
    </location>
</feature>
<dbReference type="EMBL" id="CAKOAT010499377">
    <property type="protein sequence ID" value="CAH8380916.1"/>
    <property type="molecule type" value="Genomic_DNA"/>
</dbReference>
<keyword evidence="3" id="KW-1185">Reference proteome</keyword>
<dbReference type="Pfam" id="PF08387">
    <property type="entry name" value="FBD"/>
    <property type="match status" value="1"/>
</dbReference>
<sequence>MYLKCRWHMRIVSMASGKWKQPKNVPKCLLFHLKTFVWKCYCESLVEDDKEVLKYILRNANHLKRANFSSKGIDFC</sequence>
<evidence type="ECO:0000313" key="2">
    <source>
        <dbReference type="EMBL" id="CAH8380916.1"/>
    </source>
</evidence>
<evidence type="ECO:0000259" key="1">
    <source>
        <dbReference type="Pfam" id="PF08387"/>
    </source>
</evidence>
<dbReference type="AlphaFoldDB" id="A0ABC8LBM3"/>
<accession>A0ABC8LBM3</accession>
<reference evidence="2 3" key="1">
    <citation type="submission" date="2022-03" db="EMBL/GenBank/DDBJ databases">
        <authorList>
            <person name="Macdonald S."/>
            <person name="Ahmed S."/>
            <person name="Newling K."/>
        </authorList>
    </citation>
    <scope>NUCLEOTIDE SEQUENCE [LARGE SCALE GENOMIC DNA]</scope>
</reference>
<comment type="caution">
    <text evidence="2">The sequence shown here is derived from an EMBL/GenBank/DDBJ whole genome shotgun (WGS) entry which is preliminary data.</text>
</comment>
<gene>
    <name evidence="2" type="ORF">ERUC_LOCUS33399</name>
</gene>
<dbReference type="InterPro" id="IPR006566">
    <property type="entry name" value="FBD"/>
</dbReference>
<dbReference type="Proteomes" id="UP001642260">
    <property type="component" value="Unassembled WGS sequence"/>
</dbReference>
<evidence type="ECO:0000313" key="3">
    <source>
        <dbReference type="Proteomes" id="UP001642260"/>
    </source>
</evidence>
<proteinExistence type="predicted"/>
<organism evidence="2 3">
    <name type="scientific">Eruca vesicaria subsp. sativa</name>
    <name type="common">Garden rocket</name>
    <name type="synonym">Eruca sativa</name>
    <dbReference type="NCBI Taxonomy" id="29727"/>
    <lineage>
        <taxon>Eukaryota</taxon>
        <taxon>Viridiplantae</taxon>
        <taxon>Streptophyta</taxon>
        <taxon>Embryophyta</taxon>
        <taxon>Tracheophyta</taxon>
        <taxon>Spermatophyta</taxon>
        <taxon>Magnoliopsida</taxon>
        <taxon>eudicotyledons</taxon>
        <taxon>Gunneridae</taxon>
        <taxon>Pentapetalae</taxon>
        <taxon>rosids</taxon>
        <taxon>malvids</taxon>
        <taxon>Brassicales</taxon>
        <taxon>Brassicaceae</taxon>
        <taxon>Brassiceae</taxon>
        <taxon>Eruca</taxon>
    </lineage>
</organism>
<protein>
    <recommendedName>
        <fullName evidence="1">FBD domain-containing protein</fullName>
    </recommendedName>
</protein>
<name>A0ABC8LBM3_ERUVS</name>